<evidence type="ECO:0000313" key="1">
    <source>
        <dbReference type="EMBL" id="AHG90043.1"/>
    </source>
</evidence>
<reference evidence="1 2" key="1">
    <citation type="journal article" date="2014" name="Genome Announc.">
        <title>Genome Sequence and Methylome of Soil Bacterium Gemmatirosa kalamazoonensis KBS708T, a Member of the Rarely Cultivated Gemmatimonadetes Phylum.</title>
        <authorList>
            <person name="Debruyn J.M."/>
            <person name="Radosevich M."/>
            <person name="Wommack K.E."/>
            <person name="Polson S.W."/>
            <person name="Hauser L.J."/>
            <person name="Fawaz M.N."/>
            <person name="Korlach J."/>
            <person name="Tsai Y.C."/>
        </authorList>
    </citation>
    <scope>NUCLEOTIDE SEQUENCE [LARGE SCALE GENOMIC DNA]</scope>
    <source>
        <strain evidence="1 2">KBS708</strain>
    </source>
</reference>
<evidence type="ECO:0000313" key="2">
    <source>
        <dbReference type="Proteomes" id="UP000019151"/>
    </source>
</evidence>
<dbReference type="InterPro" id="IPR051159">
    <property type="entry name" value="Hexapeptide_acetyltransf"/>
</dbReference>
<dbReference type="HOGENOM" id="CLU_051638_7_1_0"/>
<dbReference type="PANTHER" id="PTHR23416">
    <property type="entry name" value="SIALIC ACID SYNTHASE-RELATED"/>
    <property type="match status" value="1"/>
</dbReference>
<dbReference type="AlphaFoldDB" id="W0RKS9"/>
<dbReference type="CDD" id="cd04647">
    <property type="entry name" value="LbH_MAT_like"/>
    <property type="match status" value="1"/>
</dbReference>
<protein>
    <submittedName>
        <fullName evidence="1">Transferase hexapeptide repeat containing protein</fullName>
    </submittedName>
</protein>
<keyword evidence="1" id="KW-0808">Transferase</keyword>
<dbReference type="KEGG" id="gba:J421_2506"/>
<dbReference type="OrthoDB" id="9815592at2"/>
<dbReference type="STRING" id="861299.J421_2506"/>
<dbReference type="Gene3D" id="2.160.10.10">
    <property type="entry name" value="Hexapeptide repeat proteins"/>
    <property type="match status" value="1"/>
</dbReference>
<dbReference type="InterPro" id="IPR001451">
    <property type="entry name" value="Hexapep"/>
</dbReference>
<dbReference type="InParanoid" id="W0RKS9"/>
<dbReference type="EMBL" id="CP007128">
    <property type="protein sequence ID" value="AHG90043.1"/>
    <property type="molecule type" value="Genomic_DNA"/>
</dbReference>
<dbReference type="Pfam" id="PF00132">
    <property type="entry name" value="Hexapep"/>
    <property type="match status" value="1"/>
</dbReference>
<dbReference type="RefSeq" id="WP_025411518.1">
    <property type="nucleotide sequence ID" value="NZ_CP007128.1"/>
</dbReference>
<dbReference type="GO" id="GO:0016740">
    <property type="term" value="F:transferase activity"/>
    <property type="evidence" value="ECO:0007669"/>
    <property type="project" value="UniProtKB-KW"/>
</dbReference>
<name>W0RKS9_9BACT</name>
<dbReference type="eggNOG" id="COG0110">
    <property type="taxonomic scope" value="Bacteria"/>
</dbReference>
<dbReference type="Proteomes" id="UP000019151">
    <property type="component" value="Chromosome"/>
</dbReference>
<gene>
    <name evidence="1" type="ORF">J421_2506</name>
</gene>
<dbReference type="SUPFAM" id="SSF51161">
    <property type="entry name" value="Trimeric LpxA-like enzymes"/>
    <property type="match status" value="1"/>
</dbReference>
<organism evidence="1 2">
    <name type="scientific">Gemmatirosa kalamazoonensis</name>
    <dbReference type="NCBI Taxonomy" id="861299"/>
    <lineage>
        <taxon>Bacteria</taxon>
        <taxon>Pseudomonadati</taxon>
        <taxon>Gemmatimonadota</taxon>
        <taxon>Gemmatimonadia</taxon>
        <taxon>Gemmatimonadales</taxon>
        <taxon>Gemmatimonadaceae</taxon>
        <taxon>Gemmatirosa</taxon>
    </lineage>
</organism>
<accession>W0RKS9</accession>
<sequence>MSLGQKVRRAVREPGAAWLWATSLLRGHWVRVWCRVRGIDFTVGRNFRVVGRIVFRGPGRVVFGDDVVVDRVVTPWTHAPDAVIEVGSRSYLNGTRFGCQQSIVIGERAIISDASIADTDQHSTHVDRHSPTAPVRVRPVTIGDNVWIAGSVGILPGTRIGRNCVVGYGAVCAGTYPAHSIIVGNPARVVKRVPGTDGMPDE</sequence>
<dbReference type="InterPro" id="IPR011004">
    <property type="entry name" value="Trimer_LpxA-like_sf"/>
</dbReference>
<keyword evidence="2" id="KW-1185">Reference proteome</keyword>
<proteinExistence type="predicted"/>